<accession>X1MDE6</accession>
<dbReference type="AlphaFoldDB" id="X1MDE6"/>
<gene>
    <name evidence="1" type="ORF">S06H3_11455</name>
</gene>
<evidence type="ECO:0000313" key="1">
    <source>
        <dbReference type="EMBL" id="GAI16101.1"/>
    </source>
</evidence>
<proteinExistence type="predicted"/>
<feature type="non-terminal residue" evidence="1">
    <location>
        <position position="40"/>
    </location>
</feature>
<name>X1MDE6_9ZZZZ</name>
<protein>
    <submittedName>
        <fullName evidence="1">Uncharacterized protein</fullName>
    </submittedName>
</protein>
<sequence>MSLYLLLIVANLDTNQKIQNYLLIDYLKFFLLPFRFVENL</sequence>
<comment type="caution">
    <text evidence="1">The sequence shown here is derived from an EMBL/GenBank/DDBJ whole genome shotgun (WGS) entry which is preliminary data.</text>
</comment>
<reference evidence="1" key="1">
    <citation type="journal article" date="2014" name="Front. Microbiol.">
        <title>High frequency of phylogenetically diverse reductive dehalogenase-homologous genes in deep subseafloor sedimentary metagenomes.</title>
        <authorList>
            <person name="Kawai M."/>
            <person name="Futagami T."/>
            <person name="Toyoda A."/>
            <person name="Takaki Y."/>
            <person name="Nishi S."/>
            <person name="Hori S."/>
            <person name="Arai W."/>
            <person name="Tsubouchi T."/>
            <person name="Morono Y."/>
            <person name="Uchiyama I."/>
            <person name="Ito T."/>
            <person name="Fujiyama A."/>
            <person name="Inagaki F."/>
            <person name="Takami H."/>
        </authorList>
    </citation>
    <scope>NUCLEOTIDE SEQUENCE</scope>
    <source>
        <strain evidence="1">Expedition CK06-06</strain>
    </source>
</reference>
<organism evidence="1">
    <name type="scientific">marine sediment metagenome</name>
    <dbReference type="NCBI Taxonomy" id="412755"/>
    <lineage>
        <taxon>unclassified sequences</taxon>
        <taxon>metagenomes</taxon>
        <taxon>ecological metagenomes</taxon>
    </lineage>
</organism>
<dbReference type="EMBL" id="BARV01005554">
    <property type="protein sequence ID" value="GAI16101.1"/>
    <property type="molecule type" value="Genomic_DNA"/>
</dbReference>